<dbReference type="GO" id="GO:0003779">
    <property type="term" value="F:actin binding"/>
    <property type="evidence" value="ECO:0007669"/>
    <property type="project" value="UniProtKB-KW"/>
</dbReference>
<evidence type="ECO:0000259" key="4">
    <source>
        <dbReference type="PROSITE" id="PS51082"/>
    </source>
</evidence>
<dbReference type="Pfam" id="PF11945">
    <property type="entry name" value="WASH_WAHD"/>
    <property type="match status" value="1"/>
</dbReference>
<feature type="non-terminal residue" evidence="5">
    <location>
        <position position="1"/>
    </location>
</feature>
<dbReference type="InterPro" id="IPR028290">
    <property type="entry name" value="WASH1"/>
</dbReference>
<evidence type="ECO:0000256" key="1">
    <source>
        <dbReference type="ARBA" id="ARBA00005602"/>
    </source>
</evidence>
<dbReference type="Proteomes" id="UP000824469">
    <property type="component" value="Unassembled WGS sequence"/>
</dbReference>
<dbReference type="GO" id="GO:0005769">
    <property type="term" value="C:early endosome"/>
    <property type="evidence" value="ECO:0007669"/>
    <property type="project" value="InterPro"/>
</dbReference>
<dbReference type="PROSITE" id="PS51082">
    <property type="entry name" value="WH2"/>
    <property type="match status" value="1"/>
</dbReference>
<evidence type="ECO:0000313" key="5">
    <source>
        <dbReference type="EMBL" id="KAH9321400.1"/>
    </source>
</evidence>
<dbReference type="PRINTS" id="PR01217">
    <property type="entry name" value="PRICHEXTENSN"/>
</dbReference>
<organism evidence="5 6">
    <name type="scientific">Taxus chinensis</name>
    <name type="common">Chinese yew</name>
    <name type="synonym">Taxus wallichiana var. chinensis</name>
    <dbReference type="NCBI Taxonomy" id="29808"/>
    <lineage>
        <taxon>Eukaryota</taxon>
        <taxon>Viridiplantae</taxon>
        <taxon>Streptophyta</taxon>
        <taxon>Embryophyta</taxon>
        <taxon>Tracheophyta</taxon>
        <taxon>Spermatophyta</taxon>
        <taxon>Pinopsida</taxon>
        <taxon>Pinidae</taxon>
        <taxon>Conifers II</taxon>
        <taxon>Cupressales</taxon>
        <taxon>Taxaceae</taxon>
        <taxon>Taxus</taxon>
    </lineage>
</organism>
<feature type="region of interest" description="Disordered" evidence="3">
    <location>
        <begin position="435"/>
        <end position="459"/>
    </location>
</feature>
<dbReference type="GO" id="GO:0006887">
    <property type="term" value="P:exocytosis"/>
    <property type="evidence" value="ECO:0007669"/>
    <property type="project" value="TreeGrafter"/>
</dbReference>
<keyword evidence="2" id="KW-0009">Actin-binding</keyword>
<comment type="caution">
    <text evidence="5">The sequence shown here is derived from an EMBL/GenBank/DDBJ whole genome shotgun (WGS) entry which is preliminary data.</text>
</comment>
<dbReference type="OMA" id="SMDSPYE"/>
<feature type="compositionally biased region" description="Polar residues" evidence="3">
    <location>
        <begin position="447"/>
        <end position="459"/>
    </location>
</feature>
<dbReference type="GO" id="GO:0043015">
    <property type="term" value="F:gamma-tubulin binding"/>
    <property type="evidence" value="ECO:0007669"/>
    <property type="project" value="TreeGrafter"/>
</dbReference>
<name>A0AA38GGU7_TAXCH</name>
<evidence type="ECO:0000256" key="3">
    <source>
        <dbReference type="SAM" id="MobiDB-lite"/>
    </source>
</evidence>
<gene>
    <name evidence="5" type="ORF">KI387_016039</name>
</gene>
<dbReference type="EMBL" id="JAHRHJ020000003">
    <property type="protein sequence ID" value="KAH9321400.1"/>
    <property type="molecule type" value="Genomic_DNA"/>
</dbReference>
<accession>A0AA38GGU7</accession>
<evidence type="ECO:0000256" key="2">
    <source>
        <dbReference type="ARBA" id="ARBA00023203"/>
    </source>
</evidence>
<feature type="region of interest" description="Disordered" evidence="3">
    <location>
        <begin position="270"/>
        <end position="357"/>
    </location>
</feature>
<dbReference type="GO" id="GO:0055037">
    <property type="term" value="C:recycling endosome"/>
    <property type="evidence" value="ECO:0007669"/>
    <property type="project" value="TreeGrafter"/>
</dbReference>
<reference evidence="5 6" key="1">
    <citation type="journal article" date="2021" name="Nat. Plants">
        <title>The Taxus genome provides insights into paclitaxel biosynthesis.</title>
        <authorList>
            <person name="Xiong X."/>
            <person name="Gou J."/>
            <person name="Liao Q."/>
            <person name="Li Y."/>
            <person name="Zhou Q."/>
            <person name="Bi G."/>
            <person name="Li C."/>
            <person name="Du R."/>
            <person name="Wang X."/>
            <person name="Sun T."/>
            <person name="Guo L."/>
            <person name="Liang H."/>
            <person name="Lu P."/>
            <person name="Wu Y."/>
            <person name="Zhang Z."/>
            <person name="Ro D.K."/>
            <person name="Shang Y."/>
            <person name="Huang S."/>
            <person name="Yan J."/>
        </authorList>
    </citation>
    <scope>NUCLEOTIDE SEQUENCE [LARGE SCALE GENOMIC DNA]</scope>
    <source>
        <strain evidence="5">Ta-2019</strain>
    </source>
</reference>
<dbReference type="InterPro" id="IPR021854">
    <property type="entry name" value="WASH1_WAHD"/>
</dbReference>
<proteinExistence type="inferred from homology"/>
<dbReference type="GO" id="GO:0042147">
    <property type="term" value="P:retrograde transport, endosome to Golgi"/>
    <property type="evidence" value="ECO:0007669"/>
    <property type="project" value="TreeGrafter"/>
</dbReference>
<dbReference type="InterPro" id="IPR003124">
    <property type="entry name" value="WH2_dom"/>
</dbReference>
<feature type="compositionally biased region" description="Polar residues" evidence="3">
    <location>
        <begin position="392"/>
        <end position="405"/>
    </location>
</feature>
<feature type="region of interest" description="Disordered" evidence="3">
    <location>
        <begin position="385"/>
        <end position="406"/>
    </location>
</feature>
<dbReference type="GO" id="GO:0043014">
    <property type="term" value="F:alpha-tubulin binding"/>
    <property type="evidence" value="ECO:0007669"/>
    <property type="project" value="InterPro"/>
</dbReference>
<comment type="similarity">
    <text evidence="1">Belongs to the WASH1 family.</text>
</comment>
<keyword evidence="6" id="KW-1185">Reference proteome</keyword>
<dbReference type="GO" id="GO:0071203">
    <property type="term" value="C:WASH complex"/>
    <property type="evidence" value="ECO:0007669"/>
    <property type="project" value="InterPro"/>
</dbReference>
<evidence type="ECO:0000313" key="6">
    <source>
        <dbReference type="Proteomes" id="UP000824469"/>
    </source>
</evidence>
<protein>
    <recommendedName>
        <fullName evidence="4">WH2 domain-containing protein</fullName>
    </recommendedName>
</protein>
<dbReference type="PANTHER" id="PTHR23331:SF1">
    <property type="entry name" value="WASH COMPLEX SUBUNIT 1"/>
    <property type="match status" value="1"/>
</dbReference>
<sequence length="459" mass="49911">MLRVFEDGTRNPHGSSSSADYAQLCKSLLDLQKAADKVFDTVADRVGVEHQRLKGLSSRIRTAKAKIDSISGTKRAITIRSSSRYPSTSSDVEDFRPLFGGKFGGGRTNFPVATLSLNGGLSRDSGEDGTLELFRFFSETSHEYFSYDKNRKVGLGNMPSDTNSVADILLFNSTELPYHRYKRVDNLVVGEPCIEESLELKHAPLPPPPQSVLQGRKLLSTRSEEFSFRPTVRQVPSLSLPSSLPDLPMVADISWSGDKSIHAVEQNANFKEITPPPPPPPPPPPLTPPPPPPPPPPLPPPPPPPPPPPQHAAPAPATPPLTSSSRSPISVQKEKYIQEPKAPTTEADYTSSKSFVPQIDSQREALMTSIRNPGIALKKTGLLDCNSKTKDSTQTSDNFKQSENMSIHPKLKSVNLLAEVAASLKMRRLSMKGAAHDNDQLIEPDITSPSASSSKFTLP</sequence>
<feature type="domain" description="WH2" evidence="4">
    <location>
        <begin position="362"/>
        <end position="380"/>
    </location>
</feature>
<dbReference type="GO" id="GO:0032456">
    <property type="term" value="P:endocytic recycling"/>
    <property type="evidence" value="ECO:0007669"/>
    <property type="project" value="TreeGrafter"/>
</dbReference>
<dbReference type="GO" id="GO:0005829">
    <property type="term" value="C:cytosol"/>
    <property type="evidence" value="ECO:0007669"/>
    <property type="project" value="GOC"/>
</dbReference>
<dbReference type="GO" id="GO:0034314">
    <property type="term" value="P:Arp2/3 complex-mediated actin nucleation"/>
    <property type="evidence" value="ECO:0007669"/>
    <property type="project" value="InterPro"/>
</dbReference>
<dbReference type="AlphaFoldDB" id="A0AA38GGU7"/>
<dbReference type="PANTHER" id="PTHR23331">
    <property type="entry name" value="CXYORF1"/>
    <property type="match status" value="1"/>
</dbReference>
<feature type="compositionally biased region" description="Pro residues" evidence="3">
    <location>
        <begin position="274"/>
        <end position="319"/>
    </location>
</feature>